<dbReference type="SUPFAM" id="SSF51735">
    <property type="entry name" value="NAD(P)-binding Rossmann-fold domains"/>
    <property type="match status" value="1"/>
</dbReference>
<dbReference type="EMBL" id="JACHDD010000008">
    <property type="protein sequence ID" value="MBB5427026.1"/>
    <property type="molecule type" value="Genomic_DNA"/>
</dbReference>
<accession>A0A7W8QC89</accession>
<name>A0A7W8QC89_PARAM</name>
<dbReference type="RefSeq" id="WP_311548516.1">
    <property type="nucleotide sequence ID" value="NZ_JACHDD010000008.1"/>
</dbReference>
<sequence>MSAAKQRRCNGYANRHSPRLTAFPRQSPMNQNKQWSVADITPQHGKRVIITGANSGIGYHTAAILARKGAEVVLACRDEQRGADALARLQRELPAARLRLQRLDLASLASVRAFCDRELAQCRPLDILINNAGVMAPRRRLETVDGFELQFGTNVLGHFALTRLLLPALEMAAGASAERPRVVTVASIAHKTGRLDFDDLQATRHYRPMAAYRQSKLANLMFAFELDRRLRAVRSRVMSVAAHPGVANTNLFRADHFAASPMVRSALGGLIDTLFNSDQTGALATLYAATAADVVDGGYYGPLGLFETRGEVVGPANVASQARNGTDAMRLWQVCESLTGTATG</sequence>
<dbReference type="CDD" id="cd05327">
    <property type="entry name" value="retinol-DH_like_SDR_c_like"/>
    <property type="match status" value="1"/>
</dbReference>
<dbReference type="InterPro" id="IPR002347">
    <property type="entry name" value="SDR_fam"/>
</dbReference>
<dbReference type="PANTHER" id="PTHR24320:SF148">
    <property type="entry name" value="NAD(P)-BINDING ROSSMANN-FOLD SUPERFAMILY PROTEIN"/>
    <property type="match status" value="1"/>
</dbReference>
<comment type="caution">
    <text evidence="4">The sequence shown here is derived from an EMBL/GenBank/DDBJ whole genome shotgun (WGS) entry which is preliminary data.</text>
</comment>
<gene>
    <name evidence="4" type="ORF">HDG40_005205</name>
</gene>
<proteinExistence type="inferred from homology"/>
<comment type="similarity">
    <text evidence="1">Belongs to the short-chain dehydrogenases/reductases (SDR) family.</text>
</comment>
<dbReference type="GO" id="GO:0016491">
    <property type="term" value="F:oxidoreductase activity"/>
    <property type="evidence" value="ECO:0007669"/>
    <property type="project" value="UniProtKB-KW"/>
</dbReference>
<keyword evidence="5" id="KW-1185">Reference proteome</keyword>
<dbReference type="PANTHER" id="PTHR24320">
    <property type="entry name" value="RETINOL DEHYDROGENASE"/>
    <property type="match status" value="1"/>
</dbReference>
<dbReference type="Gene3D" id="3.40.50.720">
    <property type="entry name" value="NAD(P)-binding Rossmann-like Domain"/>
    <property type="match status" value="1"/>
</dbReference>
<dbReference type="Pfam" id="PF00106">
    <property type="entry name" value="adh_short"/>
    <property type="match status" value="1"/>
</dbReference>
<evidence type="ECO:0000313" key="5">
    <source>
        <dbReference type="Proteomes" id="UP000592780"/>
    </source>
</evidence>
<organism evidence="4 5">
    <name type="scientific">Paraburkholderia atlantica</name>
    <dbReference type="NCBI Taxonomy" id="2654982"/>
    <lineage>
        <taxon>Bacteria</taxon>
        <taxon>Pseudomonadati</taxon>
        <taxon>Pseudomonadota</taxon>
        <taxon>Betaproteobacteria</taxon>
        <taxon>Burkholderiales</taxon>
        <taxon>Burkholderiaceae</taxon>
        <taxon>Paraburkholderia</taxon>
    </lineage>
</organism>
<dbReference type="NCBIfam" id="NF004846">
    <property type="entry name" value="PRK06197.1"/>
    <property type="match status" value="1"/>
</dbReference>
<dbReference type="Proteomes" id="UP000592780">
    <property type="component" value="Unassembled WGS sequence"/>
</dbReference>
<dbReference type="InterPro" id="IPR036291">
    <property type="entry name" value="NAD(P)-bd_dom_sf"/>
</dbReference>
<dbReference type="AlphaFoldDB" id="A0A7W8QC89"/>
<reference evidence="4 5" key="1">
    <citation type="submission" date="2020-08" db="EMBL/GenBank/DDBJ databases">
        <title>Genomic Encyclopedia of Type Strains, Phase IV (KMG-V): Genome sequencing to study the core and pangenomes of soil and plant-associated prokaryotes.</title>
        <authorList>
            <person name="Whitman W."/>
        </authorList>
    </citation>
    <scope>NUCLEOTIDE SEQUENCE [LARGE SCALE GENOMIC DNA]</scope>
    <source>
        <strain evidence="4 5">JPY158</strain>
    </source>
</reference>
<evidence type="ECO:0000256" key="3">
    <source>
        <dbReference type="SAM" id="MobiDB-lite"/>
    </source>
</evidence>
<dbReference type="PRINTS" id="PR00081">
    <property type="entry name" value="GDHRDH"/>
</dbReference>
<keyword evidence="2" id="KW-0560">Oxidoreductase</keyword>
<evidence type="ECO:0000256" key="1">
    <source>
        <dbReference type="ARBA" id="ARBA00006484"/>
    </source>
</evidence>
<feature type="region of interest" description="Disordered" evidence="3">
    <location>
        <begin position="1"/>
        <end position="28"/>
    </location>
</feature>
<evidence type="ECO:0000313" key="4">
    <source>
        <dbReference type="EMBL" id="MBB5427026.1"/>
    </source>
</evidence>
<evidence type="ECO:0000256" key="2">
    <source>
        <dbReference type="ARBA" id="ARBA00023002"/>
    </source>
</evidence>
<protein>
    <submittedName>
        <fullName evidence="4">NAD(P)-dependent dehydrogenase (Short-subunit alcohol dehydrogenase family)</fullName>
    </submittedName>
</protein>
<dbReference type="NCBIfam" id="NF004513">
    <property type="entry name" value="PRK05854.1"/>
    <property type="match status" value="1"/>
</dbReference>